<name>A0A6J4V0N7_9CYAN</name>
<accession>A0A6J4V0N7</accession>
<dbReference type="AlphaFoldDB" id="A0A6J4V0N7"/>
<proteinExistence type="predicted"/>
<gene>
    <name evidence="1" type="ORF">AVDCRST_MAG81-888</name>
</gene>
<dbReference type="EMBL" id="CADCWO010000046">
    <property type="protein sequence ID" value="CAA9562040.1"/>
    <property type="molecule type" value="Genomic_DNA"/>
</dbReference>
<sequence>MNFTGLAFSNILLCPMGENTLGWQSLTIGIESITALDSLSLKVPG</sequence>
<protein>
    <submittedName>
        <fullName evidence="1">Uncharacterized protein</fullName>
    </submittedName>
</protein>
<evidence type="ECO:0000313" key="1">
    <source>
        <dbReference type="EMBL" id="CAA9562040.1"/>
    </source>
</evidence>
<organism evidence="1">
    <name type="scientific">uncultured Synechococcales cyanobacterium</name>
    <dbReference type="NCBI Taxonomy" id="1936017"/>
    <lineage>
        <taxon>Bacteria</taxon>
        <taxon>Bacillati</taxon>
        <taxon>Cyanobacteriota</taxon>
        <taxon>Cyanophyceae</taxon>
        <taxon>Synechococcales</taxon>
        <taxon>environmental samples</taxon>
    </lineage>
</organism>
<reference evidence="1" key="1">
    <citation type="submission" date="2020-02" db="EMBL/GenBank/DDBJ databases">
        <authorList>
            <person name="Meier V. D."/>
        </authorList>
    </citation>
    <scope>NUCLEOTIDE SEQUENCE</scope>
    <source>
        <strain evidence="1">AVDCRST_MAG81</strain>
    </source>
</reference>